<evidence type="ECO:0000313" key="3">
    <source>
        <dbReference type="Proteomes" id="UP000435357"/>
    </source>
</evidence>
<keyword evidence="1" id="KW-0472">Membrane</keyword>
<dbReference type="Gene3D" id="3.30.70.1440">
    <property type="entry name" value="Multidrug efflux transporter AcrB pore domain"/>
    <property type="match status" value="1"/>
</dbReference>
<dbReference type="GO" id="GO:0005886">
    <property type="term" value="C:plasma membrane"/>
    <property type="evidence" value="ECO:0007669"/>
    <property type="project" value="TreeGrafter"/>
</dbReference>
<evidence type="ECO:0000313" key="2">
    <source>
        <dbReference type="EMBL" id="KAB1063175.1"/>
    </source>
</evidence>
<feature type="transmembrane region" description="Helical" evidence="1">
    <location>
        <begin position="1029"/>
        <end position="1048"/>
    </location>
</feature>
<dbReference type="Gene3D" id="3.30.2090.10">
    <property type="entry name" value="Multidrug efflux transporter AcrB TolC docking domain, DN and DC subdomains"/>
    <property type="match status" value="2"/>
</dbReference>
<keyword evidence="1" id="KW-0812">Transmembrane</keyword>
<feature type="transmembrane region" description="Helical" evidence="1">
    <location>
        <begin position="571"/>
        <end position="590"/>
    </location>
</feature>
<dbReference type="OrthoDB" id="9798415at2"/>
<dbReference type="Pfam" id="PF00873">
    <property type="entry name" value="ACR_tran"/>
    <property type="match status" value="2"/>
</dbReference>
<keyword evidence="3" id="KW-1185">Reference proteome</keyword>
<gene>
    <name evidence="2" type="ORF">F3059_11060</name>
</gene>
<evidence type="ECO:0000256" key="1">
    <source>
        <dbReference type="SAM" id="Phobius"/>
    </source>
</evidence>
<dbReference type="SUPFAM" id="SSF82693">
    <property type="entry name" value="Multidrug efflux transporter AcrB pore domain, PN1, PN2, PC1 and PC2 subdomains"/>
    <property type="match status" value="2"/>
</dbReference>
<dbReference type="PRINTS" id="PR00702">
    <property type="entry name" value="ACRIFLAVINRP"/>
</dbReference>
<dbReference type="SUPFAM" id="SSF82714">
    <property type="entry name" value="Multidrug efflux transporter AcrB TolC docking domain, DN and DC subdomains"/>
    <property type="match status" value="2"/>
</dbReference>
<comment type="caution">
    <text evidence="2">The sequence shown here is derived from an EMBL/GenBank/DDBJ whole genome shotgun (WGS) entry which is preliminary data.</text>
</comment>
<feature type="transmembrane region" description="Helical" evidence="1">
    <location>
        <begin position="398"/>
        <end position="422"/>
    </location>
</feature>
<feature type="transmembrane region" description="Helical" evidence="1">
    <location>
        <begin position="1054"/>
        <end position="1077"/>
    </location>
</feature>
<feature type="transmembrane region" description="Helical" evidence="1">
    <location>
        <begin position="644"/>
        <end position="662"/>
    </location>
</feature>
<feature type="transmembrane region" description="Helical" evidence="1">
    <location>
        <begin position="371"/>
        <end position="392"/>
    </location>
</feature>
<dbReference type="AlphaFoldDB" id="A0A6N6M2B3"/>
<feature type="transmembrane region" description="Helical" evidence="1">
    <location>
        <begin position="515"/>
        <end position="532"/>
    </location>
</feature>
<accession>A0A6N6M2B3</accession>
<dbReference type="RefSeq" id="WP_151169216.1">
    <property type="nucleotide sequence ID" value="NZ_WACR01000009.1"/>
</dbReference>
<dbReference type="SUPFAM" id="SSF82866">
    <property type="entry name" value="Multidrug efflux transporter AcrB transmembrane domain"/>
    <property type="match status" value="2"/>
</dbReference>
<keyword evidence="1" id="KW-1133">Transmembrane helix</keyword>
<dbReference type="InterPro" id="IPR027463">
    <property type="entry name" value="AcrB_DN_DC_subdom"/>
</dbReference>
<feature type="transmembrane region" description="Helical" evidence="1">
    <location>
        <begin position="474"/>
        <end position="495"/>
    </location>
</feature>
<dbReference type="Proteomes" id="UP000435357">
    <property type="component" value="Unassembled WGS sequence"/>
</dbReference>
<protein>
    <submittedName>
        <fullName evidence="2">Efflux RND transporter permease subunit</fullName>
    </submittedName>
</protein>
<dbReference type="GO" id="GO:0042910">
    <property type="term" value="F:xenobiotic transmembrane transporter activity"/>
    <property type="evidence" value="ECO:0007669"/>
    <property type="project" value="TreeGrafter"/>
</dbReference>
<feature type="transmembrane region" description="Helical" evidence="1">
    <location>
        <begin position="21"/>
        <end position="42"/>
    </location>
</feature>
<feature type="transmembrane region" description="Helical" evidence="1">
    <location>
        <begin position="346"/>
        <end position="364"/>
    </location>
</feature>
<dbReference type="Gene3D" id="3.30.70.1320">
    <property type="entry name" value="Multidrug efflux transporter AcrB pore domain like"/>
    <property type="match status" value="1"/>
</dbReference>
<dbReference type="Gene3D" id="3.30.70.1430">
    <property type="entry name" value="Multidrug efflux transporter AcrB pore domain"/>
    <property type="match status" value="2"/>
</dbReference>
<organism evidence="2 3">
    <name type="scientific">Salibacter halophilus</name>
    <dbReference type="NCBI Taxonomy" id="1803916"/>
    <lineage>
        <taxon>Bacteria</taxon>
        <taxon>Pseudomonadati</taxon>
        <taxon>Bacteroidota</taxon>
        <taxon>Flavobacteriia</taxon>
        <taxon>Flavobacteriales</taxon>
        <taxon>Salibacteraceae</taxon>
        <taxon>Salibacter</taxon>
    </lineage>
</organism>
<sequence length="1201" mass="133353">MSNLKEKIKEFKLSSLSVENRVTVFVLTAIILIAGIISYTSMPKESFPEVVTPEIYVGTPYPGNSALDIEKLITRPLEKEINTISGIDEINSTSIQGYSSIQVKFDFSITPDEALRKVKDEVDKAKADSDFPDDLPSEPNVFEMNFSELVPIMNINLSGEFSQDQLKDYAEYLQEEIEDLPQITSVDIRGYTEKEVAVNLDIHRMNAMQVSFNDVAGAISNENLTISGGEINTDNFERSIRVLGEFKDYKQIEDIVVKHESGNIVYLNDIANVTFQQKEKESYARQYTETVVMVDVMKRSGANLLEASDAINEIVGKAQNNEFPENLQVSITGDQSDQTRTQVDELANNIIFGVILVVAVLLFFLGLRNALFVGVAIPLSMFLSFFILNAMGVTLNTIVLFSLVLALGMLVDNGIVVVENIYRLMDEGYPPLKAAKAGVGEVALPIIASTATTLAAFIPLGLWPGVVGNFMQYLPITLIIVLSSSLFVALVINPVLTSKFMKIDEQDVKIPTKRLIIYGVVIIVAMLIDIAGDQPEAGALNYIAGAIVSVILILTLKDYAFISKNTNRKKVIKPAIGLLILSGIFFVTGQNVSANFIGITGTFLLLNSFVIYPGTVFFQNRIIPAMENFYDSFIKYALSGKKPVAFLVGTTLALILSIVLIIKFTPKILFFPENEPQYLNIYIEKPIGTDIEYTNEITKDIEKKVLKVLEQYQAVNPETGEKEDFLVESVIAQVGEGTSDPMQGPQMGSTPHKARITVSFEKFQLRRGILTSDVQTEIRNSLKGYPGTKISVDKNQAGPPQGKPINIEVQGDDYLALMQETESIKSYIKDANIEGIEELKLDVEQGKPQLEVNIDRAKARRLGLSTGQIGNALRTAVYGQEVSTYKEGEDDYPINIRLKEELRNNSEILMNQRITFRDPSTGRIVQVPISSVATAKKTSTFSAVKRKDLERIITISSNVLDGYNPTEVVNNIKTHLKDYDMSEGITYKFTGQQEEQAEEMNFLTTALAIAFFLIIMIIVMQFNSVSTPFIIGTSVLFSLIGVLLGLVIFQMDFIVIMTMIGIISLAGIVVNNAIVLIDYTNLIIDRRREELELEDDEKLPFNEVVKAIEEGGKTRLRPVLLTAITTIFGLIPLAIGLNIDFFSFFKTLDPNIYVGGDNVMFWGPISWTIIFGLTFATFLTLIIVPVMYFLLNKAKYKLSGE</sequence>
<reference evidence="2 3" key="1">
    <citation type="submission" date="2019-09" db="EMBL/GenBank/DDBJ databases">
        <title>Genomes of Cryomorphaceae.</title>
        <authorList>
            <person name="Bowman J.P."/>
        </authorList>
    </citation>
    <scope>NUCLEOTIDE SEQUENCE [LARGE SCALE GENOMIC DNA]</scope>
    <source>
        <strain evidence="2 3">KCTC 52047</strain>
    </source>
</reference>
<feature type="transmembrane region" description="Helical" evidence="1">
    <location>
        <begin position="1002"/>
        <end position="1022"/>
    </location>
</feature>
<dbReference type="EMBL" id="WACR01000009">
    <property type="protein sequence ID" value="KAB1063175.1"/>
    <property type="molecule type" value="Genomic_DNA"/>
</dbReference>
<feature type="transmembrane region" description="Helical" evidence="1">
    <location>
        <begin position="1119"/>
        <end position="1145"/>
    </location>
</feature>
<feature type="transmembrane region" description="Helical" evidence="1">
    <location>
        <begin position="1165"/>
        <end position="1191"/>
    </location>
</feature>
<feature type="transmembrane region" description="Helical" evidence="1">
    <location>
        <begin position="596"/>
        <end position="618"/>
    </location>
</feature>
<dbReference type="PANTHER" id="PTHR32063:SF0">
    <property type="entry name" value="SWARMING MOTILITY PROTEIN SWRC"/>
    <property type="match status" value="1"/>
</dbReference>
<dbReference type="Gene3D" id="1.20.1640.10">
    <property type="entry name" value="Multidrug efflux transporter AcrB transmembrane domain"/>
    <property type="match status" value="2"/>
</dbReference>
<name>A0A6N6M2B3_9FLAO</name>
<feature type="transmembrane region" description="Helical" evidence="1">
    <location>
        <begin position="442"/>
        <end position="462"/>
    </location>
</feature>
<dbReference type="InterPro" id="IPR001036">
    <property type="entry name" value="Acrflvin-R"/>
</dbReference>
<feature type="transmembrane region" description="Helical" evidence="1">
    <location>
        <begin position="538"/>
        <end position="559"/>
    </location>
</feature>
<dbReference type="PANTHER" id="PTHR32063">
    <property type="match status" value="1"/>
</dbReference>
<proteinExistence type="predicted"/>